<keyword evidence="1" id="KW-0732">Signal</keyword>
<name>A0ABX2DA24_9SPHI</name>
<dbReference type="InterPro" id="IPR002931">
    <property type="entry name" value="Transglutaminase-like"/>
</dbReference>
<protein>
    <submittedName>
        <fullName evidence="4">DUF3857 domain-containing protein</fullName>
    </submittedName>
</protein>
<dbReference type="Gene3D" id="2.60.40.3140">
    <property type="match status" value="1"/>
</dbReference>
<keyword evidence="5" id="KW-1185">Reference proteome</keyword>
<feature type="signal peptide" evidence="1">
    <location>
        <begin position="1"/>
        <end position="19"/>
    </location>
</feature>
<sequence length="657" mass="74860">MKKILAVICFCSLFLSTQAQDFNFGAITHDDYEFNKKTLDSNANAVVLREFGTATLQLDDATGRLLLMFNYHVKIKIYNKEGFNQANIVIPTYKDDSREELIKNLKASTFNYVDGKFVETVMDKKAVFTENRSKYTSLTKFTLPNIKDGSIIEYSYLLQSPNYFNFKTWEFQSDIPKVSSEYIAYIPGNYNYNVTLRGFNKLNEQKAELSKECLRLNGVTIDCSKMTYNMKNVPAFLEEDYMTAASNFKSAIYFELSDMQMTNGSKQSFTKAWKDVDYELTSDKNFGSHMKRKDVFKDLLPSILKNTTDELSKAQAIYNYIKKQIKWNSYYGKYSEENIKNVLENRSGNAAGINLSLIAALSAADLDAEAVIISTRDNGNVNKLYPIISDFNYVVAKVNIGEKSYLLDATEPLLPFGLLPLRCINDQGRVINLKKPSYWIDLKAAQKSVTNYALNGKLNSDGKIKGTITTTTLGYAAFNKRKEIKKYNSTDEYVEKLDEGLAKLSILKQEILNIDSVDKPLIETYEVEFAAHDGSNQNQLYINPFFINRISKNPFNLNERTYPVDLGAASDERISITISLPENYVVQEKPKDMGLALPSAGGRYLLQTNLTDNNLVLNQVLQFNKAIYAPEEYLYLKEFYSKIIQNQKTDLFLKKAN</sequence>
<evidence type="ECO:0000313" key="4">
    <source>
        <dbReference type="EMBL" id="NQX30918.1"/>
    </source>
</evidence>
<organism evidence="4 5">
    <name type="scientific">Pedobacter boryungensis</name>
    <dbReference type="NCBI Taxonomy" id="869962"/>
    <lineage>
        <taxon>Bacteria</taxon>
        <taxon>Pseudomonadati</taxon>
        <taxon>Bacteroidota</taxon>
        <taxon>Sphingobacteriia</taxon>
        <taxon>Sphingobacteriales</taxon>
        <taxon>Sphingobacteriaceae</taxon>
        <taxon>Pedobacter</taxon>
    </lineage>
</organism>
<dbReference type="InterPro" id="IPR024618">
    <property type="entry name" value="DUF3857"/>
</dbReference>
<comment type="caution">
    <text evidence="4">The sequence shown here is derived from an EMBL/GenBank/DDBJ whole genome shotgun (WGS) entry which is preliminary data.</text>
</comment>
<feature type="domain" description="Transglutaminase-like" evidence="2">
    <location>
        <begin position="300"/>
        <end position="380"/>
    </location>
</feature>
<reference evidence="4 5" key="1">
    <citation type="submission" date="2020-05" db="EMBL/GenBank/DDBJ databases">
        <title>Description of Pedobacter foliorum sp. nov.</title>
        <authorList>
            <person name="Qi S."/>
            <person name="Carlier A."/>
            <person name="Cnockaert M."/>
            <person name="Vandamme P."/>
        </authorList>
    </citation>
    <scope>NUCLEOTIDE SEQUENCE [LARGE SCALE GENOMIC DNA]</scope>
    <source>
        <strain evidence="4 5">LMG 31300</strain>
    </source>
</reference>
<accession>A0ABX2DA24</accession>
<dbReference type="Pfam" id="PF01841">
    <property type="entry name" value="Transglut_core"/>
    <property type="match status" value="1"/>
</dbReference>
<feature type="chain" id="PRO_5047151062" evidence="1">
    <location>
        <begin position="20"/>
        <end position="657"/>
    </location>
</feature>
<proteinExistence type="predicted"/>
<dbReference type="Proteomes" id="UP000762110">
    <property type="component" value="Unassembled WGS sequence"/>
</dbReference>
<evidence type="ECO:0000259" key="3">
    <source>
        <dbReference type="Pfam" id="PF12969"/>
    </source>
</evidence>
<dbReference type="Gene3D" id="2.60.120.1130">
    <property type="match status" value="1"/>
</dbReference>
<dbReference type="Pfam" id="PF12969">
    <property type="entry name" value="DUF3857"/>
    <property type="match status" value="1"/>
</dbReference>
<dbReference type="Gene3D" id="3.10.620.30">
    <property type="match status" value="1"/>
</dbReference>
<feature type="domain" description="DUF3857" evidence="3">
    <location>
        <begin position="69"/>
        <end position="201"/>
    </location>
</feature>
<gene>
    <name evidence="4" type="ORF">HQN85_04235</name>
</gene>
<dbReference type="EMBL" id="JABMKV010000001">
    <property type="protein sequence ID" value="NQX30918.1"/>
    <property type="molecule type" value="Genomic_DNA"/>
</dbReference>
<evidence type="ECO:0000313" key="5">
    <source>
        <dbReference type="Proteomes" id="UP000762110"/>
    </source>
</evidence>
<dbReference type="InterPro" id="IPR038765">
    <property type="entry name" value="Papain-like_cys_pep_sf"/>
</dbReference>
<evidence type="ECO:0000256" key="1">
    <source>
        <dbReference type="SAM" id="SignalP"/>
    </source>
</evidence>
<dbReference type="SUPFAM" id="SSF54001">
    <property type="entry name" value="Cysteine proteinases"/>
    <property type="match status" value="1"/>
</dbReference>
<dbReference type="RefSeq" id="WP_173269122.1">
    <property type="nucleotide sequence ID" value="NZ_JABMKV010000001.1"/>
</dbReference>
<evidence type="ECO:0000259" key="2">
    <source>
        <dbReference type="Pfam" id="PF01841"/>
    </source>
</evidence>